<organism evidence="1 2">
    <name type="scientific">Chryseobacterium viscerum</name>
    <dbReference type="NCBI Taxonomy" id="1037377"/>
    <lineage>
        <taxon>Bacteria</taxon>
        <taxon>Pseudomonadati</taxon>
        <taxon>Bacteroidota</taxon>
        <taxon>Flavobacteriia</taxon>
        <taxon>Flavobacteriales</taxon>
        <taxon>Weeksellaceae</taxon>
        <taxon>Chryseobacterium group</taxon>
        <taxon>Chryseobacterium</taxon>
    </lineage>
</organism>
<sequence length="128" mass="14790">MKTSVKKNNLSKNSIWMKEPEDHDFPAAQDYLELLFTPDEAKKRVDKLKKAPTITKKSKDILRASKLALLPETNIHVKENLKKVEKNKKLSPILLVRGQNELIIADGYHRLCCSYYLTEDLEVPCRLI</sequence>
<protein>
    <recommendedName>
        <fullName evidence="3">ParB/Sulfiredoxin domain-containing protein</fullName>
    </recommendedName>
</protein>
<reference evidence="1 2" key="1">
    <citation type="submission" date="2018-04" db="EMBL/GenBank/DDBJ databases">
        <title>Chryseobacterium oncorhynchi 701B-08T from rainbow trout, and Chryseobacterium viscerum 687B-08T from diseased fish.</title>
        <authorList>
            <person name="Jeong J.-J."/>
            <person name="Lee Y.J."/>
            <person name="Pathiraja D."/>
            <person name="Park B."/>
            <person name="Choi I.-G."/>
            <person name="Kim K.D."/>
        </authorList>
    </citation>
    <scope>NUCLEOTIDE SEQUENCE [LARGE SCALE GENOMIC DNA]</scope>
    <source>
        <strain evidence="1 2">687B-08</strain>
    </source>
</reference>
<evidence type="ECO:0000313" key="1">
    <source>
        <dbReference type="EMBL" id="PWN64069.1"/>
    </source>
</evidence>
<dbReference type="RefSeq" id="WP_103233335.1">
    <property type="nucleotide sequence ID" value="NZ_PPEG02000002.1"/>
</dbReference>
<dbReference type="Proteomes" id="UP000236413">
    <property type="component" value="Unassembled WGS sequence"/>
</dbReference>
<gene>
    <name evidence="1" type="ORF">C1634_005590</name>
</gene>
<evidence type="ECO:0008006" key="3">
    <source>
        <dbReference type="Google" id="ProtNLM"/>
    </source>
</evidence>
<dbReference type="EMBL" id="PPEG02000002">
    <property type="protein sequence ID" value="PWN64069.1"/>
    <property type="molecule type" value="Genomic_DNA"/>
</dbReference>
<proteinExistence type="predicted"/>
<accession>A0A316WS95</accession>
<evidence type="ECO:0000313" key="2">
    <source>
        <dbReference type="Proteomes" id="UP000236413"/>
    </source>
</evidence>
<comment type="caution">
    <text evidence="1">The sequence shown here is derived from an EMBL/GenBank/DDBJ whole genome shotgun (WGS) entry which is preliminary data.</text>
</comment>
<name>A0A316WS95_9FLAO</name>
<dbReference type="AlphaFoldDB" id="A0A316WS95"/>